<keyword evidence="2" id="KW-1185">Reference proteome</keyword>
<name>A0A4R5UIE7_9HYPH</name>
<proteinExistence type="predicted"/>
<evidence type="ECO:0000313" key="1">
    <source>
        <dbReference type="EMBL" id="TDK35672.1"/>
    </source>
</evidence>
<sequence length="309" mass="34220">MAAKARNKRGQNVDRIGDDADSYALTREEPNKNRGAGWSVGIRRRGHRIVRLFKDSIYGSSEASYAEARAYRDAVISALPPPTNVEQAVLLRRNNQSGISGVRLVDTKSGEAWQATLMTKEGQKRETYPISKYGSAAKSMAISQRTRWLADLPVKHLAYAHHAEEVTRQTFEDQLTPATDVMQQVQISEQEVLARLADINARFDTDRPPRLKVRVKSYGKGRLSVAVSDGGQPAQRKLIQLNTASLAHGGLLVAAGKIQEIITEFYSADVAAWFAQEHAKHLLDPDRFNATAGLNVTLWVPRGLSFCAR</sequence>
<protein>
    <recommendedName>
        <fullName evidence="3">AP2/ERF domain-containing protein</fullName>
    </recommendedName>
</protein>
<dbReference type="EMBL" id="SMTL01000003">
    <property type="protein sequence ID" value="TDK35672.1"/>
    <property type="molecule type" value="Genomic_DNA"/>
</dbReference>
<dbReference type="Proteomes" id="UP000295238">
    <property type="component" value="Unassembled WGS sequence"/>
</dbReference>
<evidence type="ECO:0008006" key="3">
    <source>
        <dbReference type="Google" id="ProtNLM"/>
    </source>
</evidence>
<organism evidence="1 2">
    <name type="scientific">Rhizobium deserti</name>
    <dbReference type="NCBI Taxonomy" id="2547961"/>
    <lineage>
        <taxon>Bacteria</taxon>
        <taxon>Pseudomonadati</taxon>
        <taxon>Pseudomonadota</taxon>
        <taxon>Alphaproteobacteria</taxon>
        <taxon>Hyphomicrobiales</taxon>
        <taxon>Rhizobiaceae</taxon>
        <taxon>Rhizobium/Agrobacterium group</taxon>
        <taxon>Rhizobium</taxon>
    </lineage>
</organism>
<comment type="caution">
    <text evidence="1">The sequence shown here is derived from an EMBL/GenBank/DDBJ whole genome shotgun (WGS) entry which is preliminary data.</text>
</comment>
<accession>A0A4R5UIE7</accession>
<dbReference type="AlphaFoldDB" id="A0A4R5UIE7"/>
<evidence type="ECO:0000313" key="2">
    <source>
        <dbReference type="Proteomes" id="UP000295238"/>
    </source>
</evidence>
<dbReference type="OrthoDB" id="8349418at2"/>
<reference evidence="1 2" key="1">
    <citation type="submission" date="2019-03" db="EMBL/GenBank/DDBJ databases">
        <title>Rhizobium sp. nov., an bacterium isolated from biocrust in Mu Us Desert.</title>
        <authorList>
            <person name="Lixiong L."/>
        </authorList>
    </citation>
    <scope>NUCLEOTIDE SEQUENCE [LARGE SCALE GENOMIC DNA]</scope>
    <source>
        <strain evidence="1 2">SPY-1</strain>
    </source>
</reference>
<gene>
    <name evidence="1" type="ORF">E2F50_12125</name>
</gene>
<dbReference type="Gene3D" id="1.20.5.2050">
    <property type="match status" value="1"/>
</dbReference>